<dbReference type="PROSITE" id="PS50005">
    <property type="entry name" value="TPR"/>
    <property type="match status" value="1"/>
</dbReference>
<dbReference type="STRING" id="428992.SAMN05216272_101426"/>
<dbReference type="EMBL" id="FNDS01000001">
    <property type="protein sequence ID" value="SDH41312.1"/>
    <property type="molecule type" value="Genomic_DNA"/>
</dbReference>
<reference evidence="5" key="1">
    <citation type="submission" date="2016-10" db="EMBL/GenBank/DDBJ databases">
        <authorList>
            <person name="Varghese N."/>
            <person name="Submissions S."/>
        </authorList>
    </citation>
    <scope>NUCLEOTIDE SEQUENCE [LARGE SCALE GENOMIC DNA]</scope>
    <source>
        <strain evidence="5">CCM 7469</strain>
    </source>
</reference>
<evidence type="ECO:0000259" key="3">
    <source>
        <dbReference type="Pfam" id="PF18073"/>
    </source>
</evidence>
<dbReference type="SMART" id="SM00028">
    <property type="entry name" value="TPR"/>
    <property type="match status" value="2"/>
</dbReference>
<dbReference type="GO" id="GO:0046872">
    <property type="term" value="F:metal ion binding"/>
    <property type="evidence" value="ECO:0007669"/>
    <property type="project" value="UniProtKB-KW"/>
</dbReference>
<organism evidence="4 5">
    <name type="scientific">Pseudomonas panipatensis</name>
    <dbReference type="NCBI Taxonomy" id="428992"/>
    <lineage>
        <taxon>Bacteria</taxon>
        <taxon>Pseudomonadati</taxon>
        <taxon>Pseudomonadota</taxon>
        <taxon>Gammaproteobacteria</taxon>
        <taxon>Pseudomonadales</taxon>
        <taxon>Pseudomonadaceae</taxon>
        <taxon>Pseudomonas</taxon>
    </lineage>
</organism>
<evidence type="ECO:0000313" key="4">
    <source>
        <dbReference type="EMBL" id="SDH41312.1"/>
    </source>
</evidence>
<dbReference type="Proteomes" id="UP000199636">
    <property type="component" value="Unassembled WGS sequence"/>
</dbReference>
<dbReference type="SUPFAM" id="SSF48452">
    <property type="entry name" value="TPR-like"/>
    <property type="match status" value="1"/>
</dbReference>
<dbReference type="AlphaFoldDB" id="A0A1G8C7G3"/>
<dbReference type="InterPro" id="IPR011990">
    <property type="entry name" value="TPR-like_helical_dom_sf"/>
</dbReference>
<accession>A0A1G8C7G3</accession>
<dbReference type="Gene3D" id="1.25.40.10">
    <property type="entry name" value="Tetratricopeptide repeat domain"/>
    <property type="match status" value="1"/>
</dbReference>
<gene>
    <name evidence="4" type="ORF">SAMN05216272_101426</name>
</gene>
<sequence length="383" mass="42646">MPSAFAALLFFLALAIGWWLGRRSVLEGTRPSISDHSLRERVRSMHNLLDRHSDDALERLSQGLAVNPDTLESHVHVGNLFRRRGDIEKAIHIHEALLDKAPDNAALSAQIHLELARDFIAGGLLGRAEDLLDELMQLDDQAISQEALDELRRIAEREKNWSRAVELAARLVARRPQLKSVLANYYCELALEKSRAGDRGAMQELLTEALRVDPNCVRALLMRLDCELWRGDLQAASASIRELVLENQGFAGELLPVLKRHDYVADPAILVPLRRLAEVPEASPAVLAILAVVDADGADWRGRLLARVQQHPSWQGVLDFLGLLEGDGADSELLSQMRPTIVGLYKAMPHYRCGNCGFAGRELHWQCPGCHAWNTLRPITAPL</sequence>
<evidence type="ECO:0000256" key="2">
    <source>
        <dbReference type="PROSITE-ProRule" id="PRU00339"/>
    </source>
</evidence>
<evidence type="ECO:0000313" key="5">
    <source>
        <dbReference type="Proteomes" id="UP000199636"/>
    </source>
</evidence>
<keyword evidence="1" id="KW-0479">Metal-binding</keyword>
<feature type="repeat" description="TPR" evidence="2">
    <location>
        <begin position="71"/>
        <end position="104"/>
    </location>
</feature>
<keyword evidence="2" id="KW-0802">TPR repeat</keyword>
<keyword evidence="5" id="KW-1185">Reference proteome</keyword>
<dbReference type="InterPro" id="IPR041166">
    <property type="entry name" value="Rubredoxin_2"/>
</dbReference>
<protein>
    <submittedName>
        <fullName evidence="4">Lipopolysaccharide biosynthesis regulator YciM, contains six TPR domains and a predicted metal-binding C-terminal domain</fullName>
    </submittedName>
</protein>
<feature type="domain" description="LapB rubredoxin metal binding" evidence="3">
    <location>
        <begin position="351"/>
        <end position="378"/>
    </location>
</feature>
<evidence type="ECO:0000256" key="1">
    <source>
        <dbReference type="ARBA" id="ARBA00022723"/>
    </source>
</evidence>
<proteinExistence type="predicted"/>
<dbReference type="Pfam" id="PF13432">
    <property type="entry name" value="TPR_16"/>
    <property type="match status" value="2"/>
</dbReference>
<dbReference type="InterPro" id="IPR019734">
    <property type="entry name" value="TPR_rpt"/>
</dbReference>
<name>A0A1G8C7G3_9PSED</name>
<dbReference type="Pfam" id="PF18073">
    <property type="entry name" value="Zn_ribbon_LapB"/>
    <property type="match status" value="1"/>
</dbReference>